<evidence type="ECO:0000313" key="3">
    <source>
        <dbReference type="Proteomes" id="UP000054481"/>
    </source>
</evidence>
<dbReference type="AlphaFoldDB" id="A0A0F7ZFA9"/>
<dbReference type="Proteomes" id="UP000054481">
    <property type="component" value="Unassembled WGS sequence"/>
</dbReference>
<dbReference type="CDD" id="cd05120">
    <property type="entry name" value="APH_ChoK_like"/>
    <property type="match status" value="1"/>
</dbReference>
<dbReference type="EMBL" id="KQ030808">
    <property type="protein sequence ID" value="KJZ68821.1"/>
    <property type="molecule type" value="Genomic_DNA"/>
</dbReference>
<proteinExistence type="predicted"/>
<dbReference type="InterPro" id="IPR002575">
    <property type="entry name" value="Aminoglycoside_PTrfase"/>
</dbReference>
<evidence type="ECO:0000313" key="2">
    <source>
        <dbReference type="EMBL" id="KJZ68821.1"/>
    </source>
</evidence>
<reference evidence="2 3" key="1">
    <citation type="journal article" date="2014" name="Genome Biol. Evol.">
        <title>Comparative genomics and transcriptomics analyses reveal divergent lifestyle features of nematode endoparasitic fungus Hirsutella minnesotensis.</title>
        <authorList>
            <person name="Lai Y."/>
            <person name="Liu K."/>
            <person name="Zhang X."/>
            <person name="Zhang X."/>
            <person name="Li K."/>
            <person name="Wang N."/>
            <person name="Shu C."/>
            <person name="Wu Y."/>
            <person name="Wang C."/>
            <person name="Bushley K.E."/>
            <person name="Xiang M."/>
            <person name="Liu X."/>
        </authorList>
    </citation>
    <scope>NUCLEOTIDE SEQUENCE [LARGE SCALE GENOMIC DNA]</scope>
    <source>
        <strain evidence="2 3">3608</strain>
    </source>
</reference>
<sequence>MVTNEELNDRREPGCSIVLADKKYFHVGNWFMKRTLRQHEWQSVANGITIIPPTTYPQRWKTDAAILRFLRQKTNIPLPRSECTFEDDGAFYFQSEYVEGVSMKELTEKEKDVVMQELEDHVATLRRLRSDTPGVPGESFMCPPQRVTSNGWKLDSCWRPYKEKGDYVFCHNDLGQHNVIVDPGTLRIKAIIDWEFGGFWPEWFERPFWKRPGPSVALEGEEDDVQRCRDWLTTHCAEVIMPATRTWPKNQYQDLSLYTLAVSMSFWACRRMSVIDSYSPSSGFFHLSPFGKTFLLSLLTQGINGL</sequence>
<dbReference type="InterPro" id="IPR011009">
    <property type="entry name" value="Kinase-like_dom_sf"/>
</dbReference>
<name>A0A0F7ZFA9_9HYPO</name>
<gene>
    <name evidence="2" type="ORF">HIM_11795</name>
</gene>
<dbReference type="OrthoDB" id="4959733at2759"/>
<dbReference type="PANTHER" id="PTHR21310:SF15">
    <property type="entry name" value="AMINOGLYCOSIDE PHOSPHOTRANSFERASE DOMAIN-CONTAINING PROTEIN"/>
    <property type="match status" value="1"/>
</dbReference>
<dbReference type="InterPro" id="IPR051678">
    <property type="entry name" value="AGP_Transferase"/>
</dbReference>
<dbReference type="SUPFAM" id="SSF56112">
    <property type="entry name" value="Protein kinase-like (PK-like)"/>
    <property type="match status" value="1"/>
</dbReference>
<organism evidence="2 3">
    <name type="scientific">Hirsutella minnesotensis 3608</name>
    <dbReference type="NCBI Taxonomy" id="1043627"/>
    <lineage>
        <taxon>Eukaryota</taxon>
        <taxon>Fungi</taxon>
        <taxon>Dikarya</taxon>
        <taxon>Ascomycota</taxon>
        <taxon>Pezizomycotina</taxon>
        <taxon>Sordariomycetes</taxon>
        <taxon>Hypocreomycetidae</taxon>
        <taxon>Hypocreales</taxon>
        <taxon>Ophiocordycipitaceae</taxon>
        <taxon>Hirsutella</taxon>
    </lineage>
</organism>
<dbReference type="Gene3D" id="3.90.1200.10">
    <property type="match status" value="1"/>
</dbReference>
<feature type="domain" description="Aminoglycoside phosphotransferase" evidence="1">
    <location>
        <begin position="154"/>
        <end position="198"/>
    </location>
</feature>
<accession>A0A0F7ZFA9</accession>
<dbReference type="PANTHER" id="PTHR21310">
    <property type="entry name" value="AMINOGLYCOSIDE PHOSPHOTRANSFERASE-RELATED-RELATED"/>
    <property type="match status" value="1"/>
</dbReference>
<protein>
    <recommendedName>
        <fullName evidence="1">Aminoglycoside phosphotransferase domain-containing protein</fullName>
    </recommendedName>
</protein>
<evidence type="ECO:0000259" key="1">
    <source>
        <dbReference type="Pfam" id="PF01636"/>
    </source>
</evidence>
<keyword evidence="3" id="KW-1185">Reference proteome</keyword>
<dbReference type="Pfam" id="PF01636">
    <property type="entry name" value="APH"/>
    <property type="match status" value="1"/>
</dbReference>